<evidence type="ECO:0000313" key="1">
    <source>
        <dbReference type="EMBL" id="CCM63646.1"/>
    </source>
</evidence>
<keyword evidence="2" id="KW-1185">Reference proteome</keyword>
<reference evidence="1 2" key="1">
    <citation type="journal article" date="2013" name="ISME J.">
        <title>Metabolic model for the filamentous 'Candidatus Microthrix parvicella' based on genomic and metagenomic analyses.</title>
        <authorList>
            <person name="Jon McIlroy S."/>
            <person name="Kristiansen R."/>
            <person name="Albertsen M."/>
            <person name="Michael Karst S."/>
            <person name="Rossetti S."/>
            <person name="Lund Nielsen J."/>
            <person name="Tandoi V."/>
            <person name="James Seviour R."/>
            <person name="Nielsen P.H."/>
        </authorList>
    </citation>
    <scope>NUCLEOTIDE SEQUENCE [LARGE SCALE GENOMIC DNA]</scope>
    <source>
        <strain evidence="1 2">RN1</strain>
    </source>
</reference>
<accession>R4Z2Y4</accession>
<protein>
    <submittedName>
        <fullName evidence="1">Uncharacterized protein</fullName>
    </submittedName>
</protein>
<organism evidence="1 2">
    <name type="scientific">Candidatus Neomicrothrix parvicella RN1</name>
    <dbReference type="NCBI Taxonomy" id="1229780"/>
    <lineage>
        <taxon>Bacteria</taxon>
        <taxon>Bacillati</taxon>
        <taxon>Actinomycetota</taxon>
        <taxon>Acidimicrobiia</taxon>
        <taxon>Acidimicrobiales</taxon>
        <taxon>Microthrixaceae</taxon>
        <taxon>Candidatus Neomicrothrix</taxon>
    </lineage>
</organism>
<proteinExistence type="predicted"/>
<dbReference type="EMBL" id="CANL01000022">
    <property type="protein sequence ID" value="CCM63646.1"/>
    <property type="molecule type" value="Genomic_DNA"/>
</dbReference>
<comment type="caution">
    <text evidence="1">The sequence shown here is derived from an EMBL/GenBank/DDBJ whole genome shotgun (WGS) entry which is preliminary data.</text>
</comment>
<sequence length="111" mass="11565">MTEGSYTVVFSRPAARALGERLPAAVAVAAIDFINGPLSDNQQRVGGPLHGELEGAVEAPDEARTEPCTASISRRIRCSFCASPIVVTCTRRRTSAHAFGVGPSLISGVLA</sequence>
<dbReference type="Proteomes" id="UP000018291">
    <property type="component" value="Unassembled WGS sequence"/>
</dbReference>
<gene>
    <name evidence="1" type="ORF">BN381_290005</name>
</gene>
<dbReference type="STRING" id="1229780.BN381_290005"/>
<evidence type="ECO:0000313" key="2">
    <source>
        <dbReference type="Proteomes" id="UP000018291"/>
    </source>
</evidence>
<dbReference type="AlphaFoldDB" id="R4Z2Y4"/>
<name>R4Z2Y4_9ACTN</name>
<dbReference type="HOGENOM" id="CLU_2153757_0_0_11"/>